<dbReference type="GO" id="GO:0015740">
    <property type="term" value="P:C4-dicarboxylate transport"/>
    <property type="evidence" value="ECO:0007669"/>
    <property type="project" value="TreeGrafter"/>
</dbReference>
<comment type="function">
    <text evidence="9">Part of the tripartite ATP-independent periplasmic (TRAP) transport system.</text>
</comment>
<evidence type="ECO:0000256" key="7">
    <source>
        <dbReference type="ARBA" id="ARBA00023136"/>
    </source>
</evidence>
<dbReference type="GO" id="GO:0005886">
    <property type="term" value="C:plasma membrane"/>
    <property type="evidence" value="ECO:0007669"/>
    <property type="project" value="UniProtKB-SubCell"/>
</dbReference>
<dbReference type="PANTHER" id="PTHR35011:SF2">
    <property type="entry name" value="2,3-DIKETO-L-GULONATE TRAP TRANSPORTER SMALL PERMEASE PROTEIN YIAM"/>
    <property type="match status" value="1"/>
</dbReference>
<evidence type="ECO:0000313" key="12">
    <source>
        <dbReference type="Proteomes" id="UP000194457"/>
    </source>
</evidence>
<dbReference type="RefSeq" id="WP_086901751.1">
    <property type="nucleotide sequence ID" value="NZ_CP021358.1"/>
</dbReference>
<dbReference type="EMBL" id="CP021358">
    <property type="protein sequence ID" value="ART64638.1"/>
    <property type="molecule type" value="Genomic_DNA"/>
</dbReference>
<dbReference type="PANTHER" id="PTHR35011">
    <property type="entry name" value="2,3-DIKETO-L-GULONATE TRAP TRANSPORTER SMALL PERMEASE PROTEIN YIAM"/>
    <property type="match status" value="1"/>
</dbReference>
<evidence type="ECO:0000256" key="5">
    <source>
        <dbReference type="ARBA" id="ARBA00022692"/>
    </source>
</evidence>
<name>A0A240UT40_9GAMM</name>
<evidence type="ECO:0000259" key="10">
    <source>
        <dbReference type="Pfam" id="PF04290"/>
    </source>
</evidence>
<protein>
    <recommendedName>
        <fullName evidence="9">TRAP transporter small permease protein</fullName>
    </recommendedName>
</protein>
<dbReference type="Pfam" id="PF04290">
    <property type="entry name" value="DctQ"/>
    <property type="match status" value="1"/>
</dbReference>
<dbReference type="AlphaFoldDB" id="A0A240UT40"/>
<evidence type="ECO:0000256" key="2">
    <source>
        <dbReference type="ARBA" id="ARBA00022448"/>
    </source>
</evidence>
<feature type="transmembrane region" description="Helical" evidence="9">
    <location>
        <begin position="93"/>
        <end position="110"/>
    </location>
</feature>
<evidence type="ECO:0000256" key="3">
    <source>
        <dbReference type="ARBA" id="ARBA00022475"/>
    </source>
</evidence>
<keyword evidence="5 9" id="KW-0812">Transmembrane</keyword>
<dbReference type="KEGG" id="kma:B9H00_07045"/>
<dbReference type="OrthoDB" id="9791324at2"/>
<keyword evidence="12" id="KW-1185">Reference proteome</keyword>
<evidence type="ECO:0000256" key="9">
    <source>
        <dbReference type="RuleBase" id="RU369079"/>
    </source>
</evidence>
<comment type="subcellular location">
    <subcellularLocation>
        <location evidence="1 9">Cell inner membrane</location>
        <topology evidence="1 9">Multi-pass membrane protein</topology>
    </subcellularLocation>
</comment>
<dbReference type="InterPro" id="IPR055348">
    <property type="entry name" value="DctQ"/>
</dbReference>
<dbReference type="Proteomes" id="UP000194457">
    <property type="component" value="Chromosome"/>
</dbReference>
<dbReference type="GO" id="GO:0022857">
    <property type="term" value="F:transmembrane transporter activity"/>
    <property type="evidence" value="ECO:0007669"/>
    <property type="project" value="UniProtKB-UniRule"/>
</dbReference>
<keyword evidence="7 9" id="KW-0472">Membrane</keyword>
<feature type="transmembrane region" description="Helical" evidence="9">
    <location>
        <begin position="46"/>
        <end position="67"/>
    </location>
</feature>
<keyword evidence="2 9" id="KW-0813">Transport</keyword>
<sequence>MKTLLGGLDRLMHLDEVVGSLALFALFVIALANALMRYFLNTPLAWAEEVLQLLLVWATFMGASALVRRNEHVLIDLFGERLPARLERWRERIFNVVMVMIAAGAMLYWGLKLLPFAAFRSTPMLQIPYFWVYLVIPLSAAMMLYHGARRLFTR</sequence>
<evidence type="ECO:0000256" key="1">
    <source>
        <dbReference type="ARBA" id="ARBA00004429"/>
    </source>
</evidence>
<keyword evidence="6 9" id="KW-1133">Transmembrane helix</keyword>
<organism evidence="11 12">
    <name type="scientific">Kushneria marisflavi</name>
    <dbReference type="NCBI Taxonomy" id="157779"/>
    <lineage>
        <taxon>Bacteria</taxon>
        <taxon>Pseudomonadati</taxon>
        <taxon>Pseudomonadota</taxon>
        <taxon>Gammaproteobacteria</taxon>
        <taxon>Oceanospirillales</taxon>
        <taxon>Halomonadaceae</taxon>
        <taxon>Kushneria</taxon>
    </lineage>
</organism>
<reference evidence="11 12" key="1">
    <citation type="submission" date="2017-05" db="EMBL/GenBank/DDBJ databases">
        <authorList>
            <person name="Song R."/>
            <person name="Chenine A.L."/>
            <person name="Ruprecht R.M."/>
        </authorList>
    </citation>
    <scope>NUCLEOTIDE SEQUENCE [LARGE SCALE GENOMIC DNA]</scope>
    <source>
        <strain evidence="11">SW32</strain>
    </source>
</reference>
<evidence type="ECO:0000256" key="6">
    <source>
        <dbReference type="ARBA" id="ARBA00022989"/>
    </source>
</evidence>
<keyword evidence="4 9" id="KW-0997">Cell inner membrane</keyword>
<evidence type="ECO:0000256" key="4">
    <source>
        <dbReference type="ARBA" id="ARBA00022519"/>
    </source>
</evidence>
<proteinExistence type="inferred from homology"/>
<feature type="domain" description="Tripartite ATP-independent periplasmic transporters DctQ component" evidence="10">
    <location>
        <begin position="26"/>
        <end position="153"/>
    </location>
</feature>
<comment type="similarity">
    <text evidence="8 9">Belongs to the TRAP transporter small permease family.</text>
</comment>
<dbReference type="InterPro" id="IPR007387">
    <property type="entry name" value="TRAP_DctQ"/>
</dbReference>
<accession>A0A240UT40</accession>
<keyword evidence="3" id="KW-1003">Cell membrane</keyword>
<gene>
    <name evidence="11" type="ORF">B9H00_07045</name>
</gene>
<evidence type="ECO:0000256" key="8">
    <source>
        <dbReference type="ARBA" id="ARBA00038436"/>
    </source>
</evidence>
<comment type="subunit">
    <text evidence="9">The complex comprises the extracytoplasmic solute receptor protein and the two transmembrane proteins.</text>
</comment>
<evidence type="ECO:0000313" key="11">
    <source>
        <dbReference type="EMBL" id="ART64638.1"/>
    </source>
</evidence>
<feature type="transmembrane region" description="Helical" evidence="9">
    <location>
        <begin position="130"/>
        <end position="148"/>
    </location>
</feature>
<feature type="transmembrane region" description="Helical" evidence="9">
    <location>
        <begin position="21"/>
        <end position="40"/>
    </location>
</feature>